<comment type="subcellular location">
    <subcellularLocation>
        <location evidence="1">Membrane</location>
        <topology evidence="1">Multi-pass membrane protein</topology>
    </subcellularLocation>
</comment>
<dbReference type="Gene3D" id="1.20.58.340">
    <property type="entry name" value="Magnesium transport protein CorA, transmembrane region"/>
    <property type="match status" value="1"/>
</dbReference>
<evidence type="ECO:0000256" key="5">
    <source>
        <dbReference type="SAM" id="Phobius"/>
    </source>
</evidence>
<feature type="transmembrane region" description="Helical" evidence="5">
    <location>
        <begin position="328"/>
        <end position="350"/>
    </location>
</feature>
<evidence type="ECO:0000256" key="3">
    <source>
        <dbReference type="ARBA" id="ARBA00022989"/>
    </source>
</evidence>
<keyword evidence="7" id="KW-1185">Reference proteome</keyword>
<keyword evidence="4 5" id="KW-0472">Membrane</keyword>
<sequence length="431" mass="49455">MSCDDWLQITRTDDADSTKIGVRRAQTFAGLRDKTCANLHVDKEKCVPRERGVRTLPFSPGIFESICETFHVHTSIVKTISRADVPSFASEQVFMGAEAYVYNCRTSNSWPSDIALSATHYPAQNLTFAILYGCTAIAEHIIIEQLSAIKEEACHPLLMPGIVAEIELVRHINLVEANIVLVENKILELEIQEGGTQDISSDQQIHRREEKRTAWLDLSYLRNSLITWNMQIAKMRAHSSIAVRESRVDSCNELVDLFDKLASPSSLELVGEKIRNRLLAIQEEYEEKIRDCSMRLDGMEMATQWSHSETAVEMALATNRESRVMKSISLVTMIFLPGTFFATVFSMTFFDWSDPMGESHVSSHLWVYVVITITFTATTLGLWYYFVMYRRSRRRAMKGQQSIMFRFRGRCKLALQMIWSTISRFQREREK</sequence>
<dbReference type="OrthoDB" id="2830640at2759"/>
<accession>A0A9W4XQT3</accession>
<protein>
    <submittedName>
        <fullName evidence="6">Uncharacterized protein</fullName>
    </submittedName>
</protein>
<organism evidence="6 7">
    <name type="scientific">Periconia digitata</name>
    <dbReference type="NCBI Taxonomy" id="1303443"/>
    <lineage>
        <taxon>Eukaryota</taxon>
        <taxon>Fungi</taxon>
        <taxon>Dikarya</taxon>
        <taxon>Ascomycota</taxon>
        <taxon>Pezizomycotina</taxon>
        <taxon>Dothideomycetes</taxon>
        <taxon>Pleosporomycetidae</taxon>
        <taxon>Pleosporales</taxon>
        <taxon>Massarineae</taxon>
        <taxon>Periconiaceae</taxon>
        <taxon>Periconia</taxon>
    </lineage>
</organism>
<feature type="transmembrane region" description="Helical" evidence="5">
    <location>
        <begin position="365"/>
        <end position="387"/>
    </location>
</feature>
<keyword evidence="2 5" id="KW-0812">Transmembrane</keyword>
<evidence type="ECO:0000256" key="4">
    <source>
        <dbReference type="ARBA" id="ARBA00023136"/>
    </source>
</evidence>
<dbReference type="SUPFAM" id="SSF144083">
    <property type="entry name" value="Magnesium transport protein CorA, transmembrane region"/>
    <property type="match status" value="1"/>
</dbReference>
<keyword evidence="3 5" id="KW-1133">Transmembrane helix</keyword>
<evidence type="ECO:0000313" key="7">
    <source>
        <dbReference type="Proteomes" id="UP001152607"/>
    </source>
</evidence>
<evidence type="ECO:0000256" key="1">
    <source>
        <dbReference type="ARBA" id="ARBA00004141"/>
    </source>
</evidence>
<evidence type="ECO:0000313" key="6">
    <source>
        <dbReference type="EMBL" id="CAI6287394.1"/>
    </source>
</evidence>
<dbReference type="Proteomes" id="UP001152607">
    <property type="component" value="Unassembled WGS sequence"/>
</dbReference>
<name>A0A9W4XQT3_9PLEO</name>
<dbReference type="EMBL" id="CAOQHR010000001">
    <property type="protein sequence ID" value="CAI6287394.1"/>
    <property type="molecule type" value="Genomic_DNA"/>
</dbReference>
<dbReference type="InterPro" id="IPR045863">
    <property type="entry name" value="CorA_TM1_TM2"/>
</dbReference>
<dbReference type="AlphaFoldDB" id="A0A9W4XQT3"/>
<reference evidence="6" key="1">
    <citation type="submission" date="2023-01" db="EMBL/GenBank/DDBJ databases">
        <authorList>
            <person name="Van Ghelder C."/>
            <person name="Rancurel C."/>
        </authorList>
    </citation>
    <scope>NUCLEOTIDE SEQUENCE</scope>
    <source>
        <strain evidence="6">CNCM I-4278</strain>
    </source>
</reference>
<dbReference type="GO" id="GO:0016020">
    <property type="term" value="C:membrane"/>
    <property type="evidence" value="ECO:0007669"/>
    <property type="project" value="UniProtKB-SubCell"/>
</dbReference>
<gene>
    <name evidence="6" type="ORF">PDIGIT_LOCUS2352</name>
</gene>
<comment type="caution">
    <text evidence="6">The sequence shown here is derived from an EMBL/GenBank/DDBJ whole genome shotgun (WGS) entry which is preliminary data.</text>
</comment>
<evidence type="ECO:0000256" key="2">
    <source>
        <dbReference type="ARBA" id="ARBA00022692"/>
    </source>
</evidence>
<proteinExistence type="predicted"/>